<dbReference type="AlphaFoldDB" id="A0A7C3KBH6"/>
<accession>A0A7C3KBH6</accession>
<sequence>MNPTLRTFNWHKRRQILRHTVASAGLDPAFNQTIAMWITPGRSQMVDSPRCWCGDLHDTKGSD</sequence>
<protein>
    <submittedName>
        <fullName evidence="1">Uncharacterized protein</fullName>
    </submittedName>
</protein>
<gene>
    <name evidence="1" type="ORF">ENR64_02870</name>
</gene>
<organism evidence="1">
    <name type="scientific">Oscillatoriales cyanobacterium SpSt-418</name>
    <dbReference type="NCBI Taxonomy" id="2282169"/>
    <lineage>
        <taxon>Bacteria</taxon>
        <taxon>Bacillati</taxon>
        <taxon>Cyanobacteriota</taxon>
        <taxon>Cyanophyceae</taxon>
        <taxon>Oscillatoriophycideae</taxon>
        <taxon>Oscillatoriales</taxon>
    </lineage>
</organism>
<comment type="caution">
    <text evidence="1">The sequence shown here is derived from an EMBL/GenBank/DDBJ whole genome shotgun (WGS) entry which is preliminary data.</text>
</comment>
<dbReference type="EMBL" id="DSRU01000040">
    <property type="protein sequence ID" value="HFM96706.1"/>
    <property type="molecule type" value="Genomic_DNA"/>
</dbReference>
<evidence type="ECO:0000313" key="1">
    <source>
        <dbReference type="EMBL" id="HFM96706.1"/>
    </source>
</evidence>
<reference evidence="1" key="1">
    <citation type="journal article" date="2020" name="mSystems">
        <title>Genome- and Community-Level Interaction Insights into Carbon Utilization and Element Cycling Functions of Hydrothermarchaeota in Hydrothermal Sediment.</title>
        <authorList>
            <person name="Zhou Z."/>
            <person name="Liu Y."/>
            <person name="Xu W."/>
            <person name="Pan J."/>
            <person name="Luo Z.H."/>
            <person name="Li M."/>
        </authorList>
    </citation>
    <scope>NUCLEOTIDE SEQUENCE [LARGE SCALE GENOMIC DNA]</scope>
    <source>
        <strain evidence="1">SpSt-418</strain>
    </source>
</reference>
<proteinExistence type="predicted"/>
<name>A0A7C3KBH6_9CYAN</name>